<dbReference type="Pfam" id="PF00593">
    <property type="entry name" value="TonB_dep_Rec_b-barrel"/>
    <property type="match status" value="1"/>
</dbReference>
<comment type="similarity">
    <text evidence="8 9">Belongs to the TonB-dependent receptor family.</text>
</comment>
<comment type="subcellular location">
    <subcellularLocation>
        <location evidence="1 8">Cell outer membrane</location>
        <topology evidence="1 8">Multi-pass membrane protein</topology>
    </subcellularLocation>
</comment>
<sequence>MQQIFTKKKEWLLSGISLILLMCISMASLAQIRTVTGVVTDVKGDPLVGVTVQIKGTKTTVNTSSSGSFSIKVSQGNQALVFSYIGYEPKEAVVGQNASLKVVLQESVSQLNNVVVIGYGTAKKGDLTGSVASVNVADLQKAPVRSFDEALAGRVAGVQVVSSEGGPGGSVDIVIRGGNSITQNNSPLYVVDGFPMEDVNNVGLNASNPISSIDPSDIESIDVLKDASATAIYGARGANGVIVVTTKRGKIGLPTISYNTYFGLQHNNKRMELLSPYEYVKLQYEIDPITTKKLYLNKLNEIENTEIPLDYYKGVKGINWEDQIMRTAPMQNHNLSLNGGTEKTKYSISLSYFDQDGIIIYSGFNRLQGRITLDQQVNDKLKIGVNTNYSTIKRFGTPPSQSTYQNQLNLLYSVWAYRPITGFNSSANLIDVPQDPEIDQGPSEFRFNPIFTTKNELRQDVGETFMVNGYAEYAIMPNLKLKVSAGATKGTTQYETFNNSGSRTGNPSTNNKVNGGIAIYNSMSWLNENTLAYHKKFNDDHILDAVGGFTMQGGKGRSFGATAKLLPNEGLGLSGLDEGVPLAIQSTSTNNTLSSFLGRANYTFKSKYLFTASFRADGSSRFINNKWGYFPSGSFAWKLGSEPFMKQLKFISSAKLRTSYGFTGNNGIGDFSAYSSFVVPLSAGYSFGNQLVNGSYSASMGNADLRWEKTEQTDIGLDFGLFKDRVTFEIDAYRKNTSDLLLNASLPTSTGYIKQFNNIGKVRNEGLEFTVNGTPVRTKDFKWSTNFNISFNRNKVLELAENELTLTSVQAWGAGWEDLPGYIAKLNKPVAQFYGYVWEGVYKYSDFNQLGPNSFILKDNITANGETRPNVQPGDIKYKDLNGDLVIDANDRTVIGNPLPIHTGGFSNNFTYKNFDLNVFFQWSYGNDIYNANRLALETGMLINTNQFASYANRWSPSNPDSNMPGVRGTTNMAYSTRVVEDGSFIRLKTVQLAYMLPADFLKRIKIKSAKVYMAAQNIITWSNYSGYDPEVSVRRTALTPGFDYSAYPRAFTATLGLNVNF</sequence>
<dbReference type="Pfam" id="PF13715">
    <property type="entry name" value="CarbopepD_reg_2"/>
    <property type="match status" value="1"/>
</dbReference>
<keyword evidence="4 8" id="KW-0812">Transmembrane</keyword>
<evidence type="ECO:0000256" key="7">
    <source>
        <dbReference type="ARBA" id="ARBA00023237"/>
    </source>
</evidence>
<keyword evidence="7 8" id="KW-0998">Cell outer membrane</keyword>
<accession>A0A1W2CL85</accession>
<proteinExistence type="inferred from homology"/>
<dbReference type="RefSeq" id="WP_084289162.1">
    <property type="nucleotide sequence ID" value="NZ_FWYB01000004.1"/>
</dbReference>
<evidence type="ECO:0000313" key="13">
    <source>
        <dbReference type="EMBL" id="SMC86007.1"/>
    </source>
</evidence>
<organism evidence="13 14">
    <name type="scientific">Pedobacter nyackensis</name>
    <dbReference type="NCBI Taxonomy" id="475255"/>
    <lineage>
        <taxon>Bacteria</taxon>
        <taxon>Pseudomonadati</taxon>
        <taxon>Bacteroidota</taxon>
        <taxon>Sphingobacteriia</taxon>
        <taxon>Sphingobacteriales</taxon>
        <taxon>Sphingobacteriaceae</taxon>
        <taxon>Pedobacter</taxon>
    </lineage>
</organism>
<evidence type="ECO:0000256" key="9">
    <source>
        <dbReference type="RuleBase" id="RU003357"/>
    </source>
</evidence>
<dbReference type="InterPro" id="IPR039426">
    <property type="entry name" value="TonB-dep_rcpt-like"/>
</dbReference>
<evidence type="ECO:0000256" key="3">
    <source>
        <dbReference type="ARBA" id="ARBA00022452"/>
    </source>
</evidence>
<dbReference type="InterPro" id="IPR037066">
    <property type="entry name" value="Plug_dom_sf"/>
</dbReference>
<keyword evidence="14" id="KW-1185">Reference proteome</keyword>
<dbReference type="Pfam" id="PF07715">
    <property type="entry name" value="Plug"/>
    <property type="match status" value="1"/>
</dbReference>
<name>A0A1W2CL85_9SPHI</name>
<dbReference type="InterPro" id="IPR012910">
    <property type="entry name" value="Plug_dom"/>
</dbReference>
<dbReference type="Gene3D" id="2.60.40.1120">
    <property type="entry name" value="Carboxypeptidase-like, regulatory domain"/>
    <property type="match status" value="1"/>
</dbReference>
<keyword evidence="2 8" id="KW-0813">Transport</keyword>
<dbReference type="NCBIfam" id="TIGR04056">
    <property type="entry name" value="OMP_RagA_SusC"/>
    <property type="match status" value="1"/>
</dbReference>
<evidence type="ECO:0000256" key="5">
    <source>
        <dbReference type="ARBA" id="ARBA00023077"/>
    </source>
</evidence>
<dbReference type="InterPro" id="IPR023997">
    <property type="entry name" value="TonB-dep_OMP_SusC/RagA_CS"/>
</dbReference>
<evidence type="ECO:0000259" key="12">
    <source>
        <dbReference type="Pfam" id="PF07715"/>
    </source>
</evidence>
<dbReference type="InterPro" id="IPR008969">
    <property type="entry name" value="CarboxyPept-like_regulatory"/>
</dbReference>
<dbReference type="Gene3D" id="2.170.130.10">
    <property type="entry name" value="TonB-dependent receptor, plug domain"/>
    <property type="match status" value="1"/>
</dbReference>
<dbReference type="EMBL" id="FWYB01000004">
    <property type="protein sequence ID" value="SMC86007.1"/>
    <property type="molecule type" value="Genomic_DNA"/>
</dbReference>
<evidence type="ECO:0000256" key="10">
    <source>
        <dbReference type="SAM" id="SignalP"/>
    </source>
</evidence>
<evidence type="ECO:0000256" key="2">
    <source>
        <dbReference type="ARBA" id="ARBA00022448"/>
    </source>
</evidence>
<keyword evidence="3 8" id="KW-1134">Transmembrane beta strand</keyword>
<feature type="domain" description="TonB-dependent receptor-like beta-barrel" evidence="11">
    <location>
        <begin position="406"/>
        <end position="827"/>
    </location>
</feature>
<dbReference type="PROSITE" id="PS52016">
    <property type="entry name" value="TONB_DEPENDENT_REC_3"/>
    <property type="match status" value="1"/>
</dbReference>
<dbReference type="STRING" id="475255.SAMN04488101_10441"/>
<keyword evidence="6 8" id="KW-0472">Membrane</keyword>
<dbReference type="SUPFAM" id="SSF49464">
    <property type="entry name" value="Carboxypeptidase regulatory domain-like"/>
    <property type="match status" value="1"/>
</dbReference>
<keyword evidence="10" id="KW-0732">Signal</keyword>
<evidence type="ECO:0000259" key="11">
    <source>
        <dbReference type="Pfam" id="PF00593"/>
    </source>
</evidence>
<evidence type="ECO:0000256" key="6">
    <source>
        <dbReference type="ARBA" id="ARBA00023136"/>
    </source>
</evidence>
<evidence type="ECO:0000256" key="1">
    <source>
        <dbReference type="ARBA" id="ARBA00004571"/>
    </source>
</evidence>
<dbReference type="Proteomes" id="UP000192678">
    <property type="component" value="Unassembled WGS sequence"/>
</dbReference>
<dbReference type="InterPro" id="IPR036942">
    <property type="entry name" value="Beta-barrel_TonB_sf"/>
</dbReference>
<dbReference type="OrthoDB" id="9768177at2"/>
<reference evidence="13 14" key="1">
    <citation type="submission" date="2017-04" db="EMBL/GenBank/DDBJ databases">
        <authorList>
            <person name="Afonso C.L."/>
            <person name="Miller P.J."/>
            <person name="Scott M.A."/>
            <person name="Spackman E."/>
            <person name="Goraichik I."/>
            <person name="Dimitrov K.M."/>
            <person name="Suarez D.L."/>
            <person name="Swayne D.E."/>
        </authorList>
    </citation>
    <scope>NUCLEOTIDE SEQUENCE [LARGE SCALE GENOMIC DNA]</scope>
    <source>
        <strain evidence="13 14">DSM 19625</strain>
    </source>
</reference>
<dbReference type="InterPro" id="IPR000531">
    <property type="entry name" value="Beta-barrel_TonB"/>
</dbReference>
<dbReference type="AlphaFoldDB" id="A0A1W2CL85"/>
<dbReference type="SUPFAM" id="SSF56935">
    <property type="entry name" value="Porins"/>
    <property type="match status" value="1"/>
</dbReference>
<dbReference type="FunFam" id="2.170.130.10:FF:000008">
    <property type="entry name" value="SusC/RagA family TonB-linked outer membrane protein"/>
    <property type="match status" value="1"/>
</dbReference>
<evidence type="ECO:0000313" key="14">
    <source>
        <dbReference type="Proteomes" id="UP000192678"/>
    </source>
</evidence>
<protein>
    <submittedName>
        <fullName evidence="13">TonB-linked outer membrane protein, SusC/RagA family</fullName>
    </submittedName>
</protein>
<feature type="signal peptide" evidence="10">
    <location>
        <begin position="1"/>
        <end position="30"/>
    </location>
</feature>
<dbReference type="Gene3D" id="2.40.170.20">
    <property type="entry name" value="TonB-dependent receptor, beta-barrel domain"/>
    <property type="match status" value="1"/>
</dbReference>
<dbReference type="InterPro" id="IPR023996">
    <property type="entry name" value="TonB-dep_OMP_SusC/RagA"/>
</dbReference>
<dbReference type="NCBIfam" id="TIGR04057">
    <property type="entry name" value="SusC_RagA_signa"/>
    <property type="match status" value="1"/>
</dbReference>
<feature type="chain" id="PRO_5012981019" evidence="10">
    <location>
        <begin position="31"/>
        <end position="1062"/>
    </location>
</feature>
<evidence type="ECO:0000256" key="8">
    <source>
        <dbReference type="PROSITE-ProRule" id="PRU01360"/>
    </source>
</evidence>
<keyword evidence="5 9" id="KW-0798">TonB box</keyword>
<dbReference type="GO" id="GO:0009279">
    <property type="term" value="C:cell outer membrane"/>
    <property type="evidence" value="ECO:0007669"/>
    <property type="project" value="UniProtKB-SubCell"/>
</dbReference>
<evidence type="ECO:0000256" key="4">
    <source>
        <dbReference type="ARBA" id="ARBA00022692"/>
    </source>
</evidence>
<feature type="domain" description="TonB-dependent receptor plug" evidence="12">
    <location>
        <begin position="124"/>
        <end position="241"/>
    </location>
</feature>
<gene>
    <name evidence="13" type="ORF">SAMN04488101_10441</name>
</gene>